<feature type="transmembrane region" description="Helical" evidence="8">
    <location>
        <begin position="200"/>
        <end position="218"/>
    </location>
</feature>
<evidence type="ECO:0000256" key="1">
    <source>
        <dbReference type="ARBA" id="ARBA00004651"/>
    </source>
</evidence>
<dbReference type="PANTHER" id="PTHR30269">
    <property type="entry name" value="TRANSMEMBRANE PROTEIN YFCA"/>
    <property type="match status" value="1"/>
</dbReference>
<feature type="transmembrane region" description="Helical" evidence="8">
    <location>
        <begin position="100"/>
        <end position="118"/>
    </location>
</feature>
<dbReference type="Proteomes" id="UP000184085">
    <property type="component" value="Unassembled WGS sequence"/>
</dbReference>
<evidence type="ECO:0000256" key="2">
    <source>
        <dbReference type="ARBA" id="ARBA00009142"/>
    </source>
</evidence>
<sequence length="251" mass="26850">MIDFSLVFFAITIPAVIFAGITKAGFGSGASFASASILALLLEPGIALGIMLPLLMLMDVFSLRPYWKRWNSRDALRIIIGAVPGVALGAFLYDLANPDVFRLLIGGISTAFVVWAIARARGWLTVSGAPLGAGWGAFSGVMAGFTSFVSHAGGPPVAVYLLRQGMDKTTFQATTIIVFWAINLMKFIPYAALGIFTKQTFLADLMLAPFAVLGVYLGVKAHKLVPEKPFFIFTYVALTLTGAKLIFDALS</sequence>
<reference evidence="10" key="1">
    <citation type="submission" date="2016-09" db="EMBL/GenBank/DDBJ databases">
        <authorList>
            <person name="Wibberg D."/>
        </authorList>
    </citation>
    <scope>NUCLEOTIDE SEQUENCE [LARGE SCALE GENOMIC DNA]</scope>
</reference>
<dbReference type="PANTHER" id="PTHR30269:SF37">
    <property type="entry name" value="MEMBRANE TRANSPORTER PROTEIN"/>
    <property type="match status" value="1"/>
</dbReference>
<name>A0A1M4N1Z8_9RHOB</name>
<proteinExistence type="inferred from homology"/>
<evidence type="ECO:0000256" key="4">
    <source>
        <dbReference type="ARBA" id="ARBA00022475"/>
    </source>
</evidence>
<keyword evidence="4 8" id="KW-1003">Cell membrane</keyword>
<keyword evidence="6 8" id="KW-1133">Transmembrane helix</keyword>
<dbReference type="GO" id="GO:0005886">
    <property type="term" value="C:plasma membrane"/>
    <property type="evidence" value="ECO:0007669"/>
    <property type="project" value="UniProtKB-SubCell"/>
</dbReference>
<protein>
    <recommendedName>
        <fullName evidence="8">Probable membrane transporter protein</fullName>
    </recommendedName>
</protein>
<feature type="transmembrane region" description="Helical" evidence="8">
    <location>
        <begin position="75"/>
        <end position="94"/>
    </location>
</feature>
<evidence type="ECO:0000256" key="6">
    <source>
        <dbReference type="ARBA" id="ARBA00022989"/>
    </source>
</evidence>
<keyword evidence="7 8" id="KW-0472">Membrane</keyword>
<dbReference type="InterPro" id="IPR002781">
    <property type="entry name" value="TM_pro_TauE-like"/>
</dbReference>
<organism evidence="9 10">
    <name type="scientific">Donghicola eburneus</name>
    <dbReference type="NCBI Taxonomy" id="393278"/>
    <lineage>
        <taxon>Bacteria</taxon>
        <taxon>Pseudomonadati</taxon>
        <taxon>Pseudomonadota</taxon>
        <taxon>Alphaproteobacteria</taxon>
        <taxon>Rhodobacterales</taxon>
        <taxon>Roseobacteraceae</taxon>
        <taxon>Donghicola</taxon>
    </lineage>
</organism>
<keyword evidence="3" id="KW-0813">Transport</keyword>
<evidence type="ECO:0000313" key="9">
    <source>
        <dbReference type="EMBL" id="SCM68861.1"/>
    </source>
</evidence>
<feature type="transmembrane region" description="Helical" evidence="8">
    <location>
        <begin position="230"/>
        <end position="247"/>
    </location>
</feature>
<keyword evidence="5 8" id="KW-0812">Transmembrane</keyword>
<accession>A0A1M4N1Z8</accession>
<dbReference type="RefSeq" id="WP_072707859.1">
    <property type="nucleotide sequence ID" value="NZ_FMJB01000061.1"/>
</dbReference>
<evidence type="ECO:0000256" key="7">
    <source>
        <dbReference type="ARBA" id="ARBA00023136"/>
    </source>
</evidence>
<dbReference type="Pfam" id="PF01925">
    <property type="entry name" value="TauE"/>
    <property type="match status" value="1"/>
</dbReference>
<dbReference type="EMBL" id="FMJB01000061">
    <property type="protein sequence ID" value="SCM68861.1"/>
    <property type="molecule type" value="Genomic_DNA"/>
</dbReference>
<keyword evidence="10" id="KW-1185">Reference proteome</keyword>
<feature type="transmembrane region" description="Helical" evidence="8">
    <location>
        <begin position="169"/>
        <end position="188"/>
    </location>
</feature>
<comment type="similarity">
    <text evidence="2 8">Belongs to the 4-toluene sulfonate uptake permease (TSUP) (TC 2.A.102) family.</text>
</comment>
<evidence type="ECO:0000313" key="10">
    <source>
        <dbReference type="Proteomes" id="UP000184085"/>
    </source>
</evidence>
<dbReference type="InterPro" id="IPR052017">
    <property type="entry name" value="TSUP"/>
</dbReference>
<dbReference type="AlphaFoldDB" id="A0A1M4N1Z8"/>
<gene>
    <name evidence="9" type="ORF">KARMA_3091</name>
</gene>
<evidence type="ECO:0000256" key="3">
    <source>
        <dbReference type="ARBA" id="ARBA00022448"/>
    </source>
</evidence>
<evidence type="ECO:0000256" key="5">
    <source>
        <dbReference type="ARBA" id="ARBA00022692"/>
    </source>
</evidence>
<evidence type="ECO:0000256" key="8">
    <source>
        <dbReference type="RuleBase" id="RU363041"/>
    </source>
</evidence>
<comment type="subcellular location">
    <subcellularLocation>
        <location evidence="1 8">Cell membrane</location>
        <topology evidence="1 8">Multi-pass membrane protein</topology>
    </subcellularLocation>
</comment>